<accession>A0A9P8UMT5</accession>
<evidence type="ECO:0000313" key="2">
    <source>
        <dbReference type="Proteomes" id="UP000758603"/>
    </source>
</evidence>
<name>A0A9P8UMT5_9PEZI</name>
<evidence type="ECO:0000313" key="1">
    <source>
        <dbReference type="EMBL" id="KAH6655082.1"/>
    </source>
</evidence>
<dbReference type="EMBL" id="JAGPXC010000003">
    <property type="protein sequence ID" value="KAH6655082.1"/>
    <property type="molecule type" value="Genomic_DNA"/>
</dbReference>
<dbReference type="Proteomes" id="UP000758603">
    <property type="component" value="Unassembled WGS sequence"/>
</dbReference>
<proteinExistence type="predicted"/>
<sequence length="131" mass="15202">MTALSVPVPVHRNLSTIHDTSNCQPRQRIRAWKLVAHKSYNLTWVAMQKRFAVYDTPLMQDYEHLWNTEAFLNYTTNTESSMSNTISHDWQGTICNSTVAYASDFLVSQVRLLVDDFIVSSARRCLRHFYA</sequence>
<keyword evidence="2" id="KW-1185">Reference proteome</keyword>
<protein>
    <submittedName>
        <fullName evidence="1">Uncharacterized protein</fullName>
    </submittedName>
</protein>
<dbReference type="RefSeq" id="XP_045959347.1">
    <property type="nucleotide sequence ID" value="XM_046095592.1"/>
</dbReference>
<dbReference type="GeneID" id="70124485"/>
<comment type="caution">
    <text evidence="1">The sequence shown here is derived from an EMBL/GenBank/DDBJ whole genome shotgun (WGS) entry which is preliminary data.</text>
</comment>
<dbReference type="AlphaFoldDB" id="A0A9P8UMT5"/>
<reference evidence="1" key="1">
    <citation type="journal article" date="2021" name="Nat. Commun.">
        <title>Genetic determinants of endophytism in the Arabidopsis root mycobiome.</title>
        <authorList>
            <person name="Mesny F."/>
            <person name="Miyauchi S."/>
            <person name="Thiergart T."/>
            <person name="Pickel B."/>
            <person name="Atanasova L."/>
            <person name="Karlsson M."/>
            <person name="Huettel B."/>
            <person name="Barry K.W."/>
            <person name="Haridas S."/>
            <person name="Chen C."/>
            <person name="Bauer D."/>
            <person name="Andreopoulos W."/>
            <person name="Pangilinan J."/>
            <person name="LaButti K."/>
            <person name="Riley R."/>
            <person name="Lipzen A."/>
            <person name="Clum A."/>
            <person name="Drula E."/>
            <person name="Henrissat B."/>
            <person name="Kohler A."/>
            <person name="Grigoriev I.V."/>
            <person name="Martin F.M."/>
            <person name="Hacquard S."/>
        </authorList>
    </citation>
    <scope>NUCLEOTIDE SEQUENCE</scope>
    <source>
        <strain evidence="1">MPI-SDFR-AT-0073</strain>
    </source>
</reference>
<organism evidence="1 2">
    <name type="scientific">Truncatella angustata</name>
    <dbReference type="NCBI Taxonomy" id="152316"/>
    <lineage>
        <taxon>Eukaryota</taxon>
        <taxon>Fungi</taxon>
        <taxon>Dikarya</taxon>
        <taxon>Ascomycota</taxon>
        <taxon>Pezizomycotina</taxon>
        <taxon>Sordariomycetes</taxon>
        <taxon>Xylariomycetidae</taxon>
        <taxon>Amphisphaeriales</taxon>
        <taxon>Sporocadaceae</taxon>
        <taxon>Truncatella</taxon>
    </lineage>
</organism>
<gene>
    <name evidence="1" type="ORF">BKA67DRAFT_225805</name>
</gene>